<organism evidence="1 2">
    <name type="scientific">Heliobacterium mobile</name>
    <name type="common">Heliobacillus mobilis</name>
    <dbReference type="NCBI Taxonomy" id="28064"/>
    <lineage>
        <taxon>Bacteria</taxon>
        <taxon>Bacillati</taxon>
        <taxon>Bacillota</taxon>
        <taxon>Clostridia</taxon>
        <taxon>Eubacteriales</taxon>
        <taxon>Heliobacteriaceae</taxon>
        <taxon>Heliobacterium</taxon>
    </lineage>
</organism>
<evidence type="ECO:0000313" key="1">
    <source>
        <dbReference type="EMBL" id="MTV48726.1"/>
    </source>
</evidence>
<protein>
    <submittedName>
        <fullName evidence="1">Putative motility protein</fullName>
    </submittedName>
</protein>
<dbReference type="Pfam" id="PF14070">
    <property type="entry name" value="YjfB_motility"/>
    <property type="match status" value="1"/>
</dbReference>
<proteinExistence type="predicted"/>
<dbReference type="OrthoDB" id="1924973at2"/>
<name>A0A6I3SIT1_HELMO</name>
<reference evidence="1 2" key="1">
    <citation type="submission" date="2019-11" db="EMBL/GenBank/DDBJ databases">
        <title>Whole-genome sequence of a the green, strictly anaerobic photosynthetic bacterium Heliobacillus mobilis DSM 6151.</title>
        <authorList>
            <person name="Kyndt J.A."/>
            <person name="Meyer T.E."/>
        </authorList>
    </citation>
    <scope>NUCLEOTIDE SEQUENCE [LARGE SCALE GENOMIC DNA]</scope>
    <source>
        <strain evidence="1 2">DSM 6151</strain>
    </source>
</reference>
<dbReference type="Proteomes" id="UP000430670">
    <property type="component" value="Unassembled WGS sequence"/>
</dbReference>
<dbReference type="AlphaFoldDB" id="A0A6I3SIT1"/>
<dbReference type="EMBL" id="WNKU01000006">
    <property type="protein sequence ID" value="MTV48726.1"/>
    <property type="molecule type" value="Genomic_DNA"/>
</dbReference>
<keyword evidence="2" id="KW-1185">Reference proteome</keyword>
<dbReference type="InterPro" id="IPR025906">
    <property type="entry name" value="YjfB_motility"/>
</dbReference>
<accession>A0A6I3SIT1</accession>
<comment type="caution">
    <text evidence="1">The sequence shown here is derived from an EMBL/GenBank/DDBJ whole genome shotgun (WGS) entry which is preliminary data.</text>
</comment>
<evidence type="ECO:0000313" key="2">
    <source>
        <dbReference type="Proteomes" id="UP000430670"/>
    </source>
</evidence>
<gene>
    <name evidence="1" type="ORF">GJ688_07000</name>
</gene>
<sequence>MINLLVLKKAMNSFEVQGGAMVQMMEQSVNPHLGQKVDIRV</sequence>